<name>A0A4U0NGF3_9SPHI</name>
<dbReference type="SUPFAM" id="SSF117070">
    <property type="entry name" value="LEA14-like"/>
    <property type="match status" value="1"/>
</dbReference>
<dbReference type="EMBL" id="SUME01000008">
    <property type="protein sequence ID" value="TJZ53246.1"/>
    <property type="molecule type" value="Genomic_DNA"/>
</dbReference>
<dbReference type="OrthoDB" id="704817at2"/>
<sequence length="198" mass="22016">MKKISLISGVIVLSLVIFGCVASKRAQVEALAKCTYDIQSINSMLVGGKSVESFDTGNGINLASIPSIALAILRKDLPLEANVNLKITNPSQKTAAINQFKYLIEIQGNPVFEGTVDENIRLTTNEFSIVPLSFKLNLFGADKKDNYVEKIFDELFKREKSDNFMTLKIKPSFRIGGNNIYYPTYITVDTNLLKKLKI</sequence>
<dbReference type="Gene3D" id="2.60.40.1820">
    <property type="match status" value="1"/>
</dbReference>
<comment type="caution">
    <text evidence="1">The sequence shown here is derived from an EMBL/GenBank/DDBJ whole genome shotgun (WGS) entry which is preliminary data.</text>
</comment>
<protein>
    <recommendedName>
        <fullName evidence="3">Late embryogenesis abundant protein LEA-2 subgroup domain-containing protein</fullName>
    </recommendedName>
</protein>
<dbReference type="RefSeq" id="WP_136902702.1">
    <property type="nucleotide sequence ID" value="NZ_SUME01000008.1"/>
</dbReference>
<reference evidence="1 2" key="1">
    <citation type="submission" date="2019-04" db="EMBL/GenBank/DDBJ databases">
        <title>Sphingobacterium olei sp. nov., isolated from oil-contaminated soil.</title>
        <authorList>
            <person name="Liu B."/>
        </authorList>
    </citation>
    <scope>NUCLEOTIDE SEQUENCE [LARGE SCALE GENOMIC DNA]</scope>
    <source>
        <strain evidence="1 2">HAL-9</strain>
    </source>
</reference>
<dbReference type="PROSITE" id="PS51257">
    <property type="entry name" value="PROKAR_LIPOPROTEIN"/>
    <property type="match status" value="1"/>
</dbReference>
<evidence type="ECO:0008006" key="3">
    <source>
        <dbReference type="Google" id="ProtNLM"/>
    </source>
</evidence>
<keyword evidence="2" id="KW-1185">Reference proteome</keyword>
<evidence type="ECO:0000313" key="1">
    <source>
        <dbReference type="EMBL" id="TJZ53246.1"/>
    </source>
</evidence>
<evidence type="ECO:0000313" key="2">
    <source>
        <dbReference type="Proteomes" id="UP000306808"/>
    </source>
</evidence>
<dbReference type="Proteomes" id="UP000306808">
    <property type="component" value="Unassembled WGS sequence"/>
</dbReference>
<dbReference type="AlphaFoldDB" id="A0A4U0NGF3"/>
<gene>
    <name evidence="1" type="ORF">FAZ15_17980</name>
</gene>
<organism evidence="1 2">
    <name type="scientific">Sphingobacterium olei</name>
    <dbReference type="NCBI Taxonomy" id="2571155"/>
    <lineage>
        <taxon>Bacteria</taxon>
        <taxon>Pseudomonadati</taxon>
        <taxon>Bacteroidota</taxon>
        <taxon>Sphingobacteriia</taxon>
        <taxon>Sphingobacteriales</taxon>
        <taxon>Sphingobacteriaceae</taxon>
        <taxon>Sphingobacterium</taxon>
    </lineage>
</organism>
<accession>A0A4U0NGF3</accession>
<proteinExistence type="predicted"/>